<proteinExistence type="predicted"/>
<reference evidence="3 4" key="1">
    <citation type="submission" date="2019-07" db="EMBL/GenBank/DDBJ databases">
        <title>Whole genome shotgun sequence of Brevifollis gellanilyticus NBRC 108608.</title>
        <authorList>
            <person name="Hosoyama A."/>
            <person name="Uohara A."/>
            <person name="Ohji S."/>
            <person name="Ichikawa N."/>
        </authorList>
    </citation>
    <scope>NUCLEOTIDE SEQUENCE [LARGE SCALE GENOMIC DNA]</scope>
    <source>
        <strain evidence="3 4">NBRC 108608</strain>
    </source>
</reference>
<sequence>MLKRSLISALSFLTVVATTQGANLTWNGGGANDNWSSALNWSGTAFTAGDTLQFSGSTRLTPVNDLAADTVVGSIDFLNNTLASTAAFSLSGNRITLGGNITTTAVTGGTFNASITDQINLDMVLNATRSITVNNNADKTHNLTINGAISETGGSFGLDVLGGSRLTLAGSNSYSGPTTLGGTAVVVFSHANALPGGMGATGGTSALTISGGIVGLGAGDFTRGLGTGADQVRWTTAGGFAAFGADRAVNIGGAGATMVWNSGGFVPTGQALLFGYSNGTDSQDSSHMVSFQNPIDLNGAVRTITVNDGNNGTTALIDVDLTGGVINGTGTGGLTKNGPGTLRLSAASTYTGQTYANGGVLLLNHANAVPGGIGTTGGTSNLRIGGSGVIGLGVGDFTRDLGTGVTQVQWTGGGGFSANGADRVVNIGGAGATMTWGVGGFVPNASALNLGTTSATHTVDFQNPIDLGSTTRSVDIGEAVAVSLDAIISGAISGTGGLTKNGDGTLALTSAASNYTGQTYLAINTTRVNKLSNFGQASSLGAGTAGTPIMMSSQFRTGTLNYVGTGDSSDRTFMFGPSNTTYTNGGIIQNNGTGALTFTATTFNDAIPGVTVARTLTLGGANTAANTISGVIQNSSTGTGGLLNVTKVDAGTWVLSGANTYSGTTTLSAGALHINSASAIGPGPFTFSANGTTIDNSSGGAITLTTANAMTINGSFTFSGTQDLSFINGTSLMSASRVLTLNGTGRTLTLGTLTLTTATSTLTANQTDGSQLKINGIVLSESNQSRSLTIAGSANVEVMAGVTDGPGTGADNLSYTGSAHLRLSSNNTYTGTTTLNGTGGMLTLAGSSATSLVTLTAGTLNINHTNAIGSGTLDINAGTIDNTSGSAITVATGNLVTLDGNFAFGGSNDLSLANGTASTSGGRTITLNGTNKTLAFGPLSMTNTLTTTVNDTGTGNKLSFGGLVLAENNQARTQTFTGSAAIDITGAVTDGTGTGADGLSYTGSNVMRLMGAGNYTGTTTVNTATGTLRTTATGSIGSAALVLTQGTVELNNAAQTVGAITFGSTTTTTQTVAATINLSAGTTLTQTGTLLANDNVNGQASFINGGSIDINGTRTWTVDDSAGVDADLTVSSAIKNTGTAGTFTKNGPGRLVLSGNSTFTDTFAMADGVVRVEHANALGSTTGGTTLTSGRALELSGGISFAAENLSLTGTGVNSGGALRNVSGTNVWTGTIDLAGDARINADAGTQLTVSAITAGGTSRDVTFGGSGDIIASGRIGSGGTTPVDQVIKDGAGTLTVSNASNDFTSTFTVNNGTLKLGASQVIPDAENLVINKGVVDLNGFTETITALTLGNATTTVAGNTASIVDNAGGGILRLTNLVTYNPGSAGFENGQALISAGLDLNNATRSLVVNDNATLSEEMHISGVISNSGASAAGINKNNAGTLVLSGANTYNGNTAVNAGVLRVANNQAMGTIGTVSLANTDAVLELANGINISRGLTVSDTGNNKELRLQAGAASAEYSASIGISETTAGNFDVSAGTGGRFMLSGVIGGTGAAGLSKEGAGTVVVTNINTYTGGTNVNAGTLEVNNASGSGTGTGTVTVASGATLAGDGGITANSGNFVFINGTLQVGAFGASQGSDFSLTTSGAGSADFEATSVLLMDLWSTTGTDQTALLAAADMLRLFGTVDITAGATLKLDNPNAVAFQSGDVFRLFDWTGATRTGTFTLDHSALNLSPGLSVDTTNLYSTGTVSITTGAIPEPGRVALLMLGLMAMMRRRRA</sequence>
<dbReference type="EMBL" id="BKAG01000074">
    <property type="protein sequence ID" value="GEP46162.1"/>
    <property type="molecule type" value="Genomic_DNA"/>
</dbReference>
<accession>A0A512MHF5</accession>
<dbReference type="InterPro" id="IPR011050">
    <property type="entry name" value="Pectin_lyase_fold/virulence"/>
</dbReference>
<dbReference type="NCBIfam" id="TIGR02601">
    <property type="entry name" value="autotrns_rpt"/>
    <property type="match status" value="6"/>
</dbReference>
<comment type="caution">
    <text evidence="3">The sequence shown here is derived from an EMBL/GenBank/DDBJ whole genome shotgun (WGS) entry which is preliminary data.</text>
</comment>
<keyword evidence="1 2" id="KW-0732">Signal</keyword>
<dbReference type="Proteomes" id="UP000321577">
    <property type="component" value="Unassembled WGS sequence"/>
</dbReference>
<feature type="signal peptide" evidence="2">
    <location>
        <begin position="1"/>
        <end position="21"/>
    </location>
</feature>
<dbReference type="InterPro" id="IPR013424">
    <property type="entry name" value="Ice-binding_C"/>
</dbReference>
<dbReference type="InterPro" id="IPR013425">
    <property type="entry name" value="Autotrns_rpt"/>
</dbReference>
<dbReference type="Pfam" id="PF12951">
    <property type="entry name" value="PATR"/>
    <property type="match status" value="9"/>
</dbReference>
<protein>
    <recommendedName>
        <fullName evidence="5">PEP-CTERM protein-sorting domain-containing protein</fullName>
    </recommendedName>
</protein>
<dbReference type="NCBIfam" id="TIGR02595">
    <property type="entry name" value="PEP_CTERM"/>
    <property type="match status" value="1"/>
</dbReference>
<evidence type="ECO:0008006" key="5">
    <source>
        <dbReference type="Google" id="ProtNLM"/>
    </source>
</evidence>
<evidence type="ECO:0000256" key="1">
    <source>
        <dbReference type="ARBA" id="ARBA00022729"/>
    </source>
</evidence>
<dbReference type="OrthoDB" id="200413at2"/>
<evidence type="ECO:0000313" key="3">
    <source>
        <dbReference type="EMBL" id="GEP46162.1"/>
    </source>
</evidence>
<organism evidence="3 4">
    <name type="scientific">Brevifollis gellanilyticus</name>
    <dbReference type="NCBI Taxonomy" id="748831"/>
    <lineage>
        <taxon>Bacteria</taxon>
        <taxon>Pseudomonadati</taxon>
        <taxon>Verrucomicrobiota</taxon>
        <taxon>Verrucomicrobiia</taxon>
        <taxon>Verrucomicrobiales</taxon>
        <taxon>Verrucomicrobiaceae</taxon>
    </lineage>
</organism>
<evidence type="ECO:0000313" key="4">
    <source>
        <dbReference type="Proteomes" id="UP000321577"/>
    </source>
</evidence>
<name>A0A512MHF5_9BACT</name>
<feature type="chain" id="PRO_5022141439" description="PEP-CTERM protein-sorting domain-containing protein" evidence="2">
    <location>
        <begin position="22"/>
        <end position="1780"/>
    </location>
</feature>
<keyword evidence="4" id="KW-1185">Reference proteome</keyword>
<dbReference type="SUPFAM" id="SSF51126">
    <property type="entry name" value="Pectin lyase-like"/>
    <property type="match status" value="1"/>
</dbReference>
<evidence type="ECO:0000256" key="2">
    <source>
        <dbReference type="SAM" id="SignalP"/>
    </source>
</evidence>
<dbReference type="RefSeq" id="WP_146855777.1">
    <property type="nucleotide sequence ID" value="NZ_BKAG01000074.1"/>
</dbReference>
<gene>
    <name evidence="3" type="ORF">BGE01nite_54530</name>
</gene>